<name>A0A7C9N134_9BACT</name>
<keyword evidence="6 9" id="KW-0238">DNA-binding</keyword>
<evidence type="ECO:0000259" key="11">
    <source>
        <dbReference type="PROSITE" id="PS52040"/>
    </source>
</evidence>
<dbReference type="NCBIfam" id="NF004043">
    <property type="entry name" value="PRK05560.1"/>
    <property type="match status" value="1"/>
</dbReference>
<dbReference type="GO" id="GO:0005524">
    <property type="term" value="F:ATP binding"/>
    <property type="evidence" value="ECO:0007669"/>
    <property type="project" value="UniProtKB-UniRule"/>
</dbReference>
<dbReference type="GO" id="GO:0005694">
    <property type="term" value="C:chromosome"/>
    <property type="evidence" value="ECO:0007669"/>
    <property type="project" value="InterPro"/>
</dbReference>
<keyword evidence="4 9" id="KW-0067">ATP-binding</keyword>
<dbReference type="Proteomes" id="UP000482487">
    <property type="component" value="Unassembled WGS sequence"/>
</dbReference>
<dbReference type="Gene3D" id="1.10.268.10">
    <property type="entry name" value="Topoisomerase, domain 3"/>
    <property type="match status" value="1"/>
</dbReference>
<dbReference type="GO" id="GO:0009330">
    <property type="term" value="C:DNA topoisomerase type II (double strand cut, ATP-hydrolyzing) complex"/>
    <property type="evidence" value="ECO:0007669"/>
    <property type="project" value="TreeGrafter"/>
</dbReference>
<dbReference type="OrthoDB" id="9806486at2"/>
<comment type="subunit">
    <text evidence="8">Heterotetramer composed of ParC and ParE.</text>
</comment>
<keyword evidence="9" id="KW-0963">Cytoplasm</keyword>
<dbReference type="GO" id="GO:0034335">
    <property type="term" value="F:DNA negative supercoiling activity"/>
    <property type="evidence" value="ECO:0007669"/>
    <property type="project" value="UniProtKB-ARBA"/>
</dbReference>
<dbReference type="InterPro" id="IPR006691">
    <property type="entry name" value="GyrA/parC_rep"/>
</dbReference>
<dbReference type="FunFam" id="2.120.10.90:FF:000005">
    <property type="entry name" value="DNA topoisomerase 4 subunit A"/>
    <property type="match status" value="1"/>
</dbReference>
<evidence type="ECO:0000256" key="7">
    <source>
        <dbReference type="ARBA" id="ARBA00023235"/>
    </source>
</evidence>
<dbReference type="GO" id="GO:0005737">
    <property type="term" value="C:cytoplasm"/>
    <property type="evidence" value="ECO:0007669"/>
    <property type="project" value="UniProtKB-SubCell"/>
</dbReference>
<dbReference type="InterPro" id="IPR035516">
    <property type="entry name" value="Gyrase/topoIV_suA_C"/>
</dbReference>
<evidence type="ECO:0000256" key="9">
    <source>
        <dbReference type="HAMAP-Rule" id="MF_01897"/>
    </source>
</evidence>
<dbReference type="AlphaFoldDB" id="A0A7C9N134"/>
<dbReference type="PANTHER" id="PTHR43493:SF5">
    <property type="entry name" value="DNA GYRASE SUBUNIT A, CHLOROPLASTIC_MITOCHONDRIAL"/>
    <property type="match status" value="1"/>
</dbReference>
<dbReference type="EC" id="5.6.2.2" evidence="9"/>
<accession>A0A7C9N134</accession>
<comment type="miscellaneous">
    <text evidence="9">Few gyrases are as efficient as E.coli at forming negative supercoils. Not all organisms have 2 type II topoisomerases; in organisms with a single type II topoisomerase this enzyme also has to decatenate newly replicated chromosomes.</text>
</comment>
<dbReference type="GO" id="GO:0006265">
    <property type="term" value="P:DNA topological change"/>
    <property type="evidence" value="ECO:0007669"/>
    <property type="project" value="UniProtKB-UniRule"/>
</dbReference>
<dbReference type="SUPFAM" id="SSF101904">
    <property type="entry name" value="GyrA/ParC C-terminal domain-like"/>
    <property type="match status" value="1"/>
</dbReference>
<organism evidence="12 13">
    <name type="scientific">Solidesulfovibrio aerotolerans</name>
    <dbReference type="NCBI Taxonomy" id="295255"/>
    <lineage>
        <taxon>Bacteria</taxon>
        <taxon>Pseudomonadati</taxon>
        <taxon>Thermodesulfobacteriota</taxon>
        <taxon>Desulfovibrionia</taxon>
        <taxon>Desulfovibrionales</taxon>
        <taxon>Desulfovibrionaceae</taxon>
        <taxon>Solidesulfovibrio</taxon>
    </lineage>
</organism>
<dbReference type="InterPro" id="IPR013757">
    <property type="entry name" value="Topo_IIA_A_a_sf"/>
</dbReference>
<dbReference type="NCBIfam" id="NF004044">
    <property type="entry name" value="PRK05561.1"/>
    <property type="match status" value="1"/>
</dbReference>
<dbReference type="Gene3D" id="3.90.199.10">
    <property type="entry name" value="Topoisomerase II, domain 5"/>
    <property type="match status" value="1"/>
</dbReference>
<dbReference type="GO" id="GO:0006261">
    <property type="term" value="P:DNA-templated DNA replication"/>
    <property type="evidence" value="ECO:0007669"/>
    <property type="project" value="UniProtKB-UniRule"/>
</dbReference>
<gene>
    <name evidence="9 12" type="primary">gyrA</name>
    <name evidence="12" type="ORF">GTA51_06220</name>
</gene>
<keyword evidence="5 9" id="KW-0799">Topoisomerase</keyword>
<comment type="caution">
    <text evidence="12">The sequence shown here is derived from an EMBL/GenBank/DDBJ whole genome shotgun (WGS) entry which is preliminary data.</text>
</comment>
<feature type="active site" description="O-(5'-phospho-DNA)-tyrosine intermediate" evidence="9 10">
    <location>
        <position position="120"/>
    </location>
</feature>
<dbReference type="InterPro" id="IPR013758">
    <property type="entry name" value="Topo_IIA_A/C_ab"/>
</dbReference>
<comment type="similarity">
    <text evidence="2 9">Belongs to the type II topoisomerase GyrA/ParC subunit family.</text>
</comment>
<evidence type="ECO:0000313" key="12">
    <source>
        <dbReference type="EMBL" id="MYL82731.1"/>
    </source>
</evidence>
<dbReference type="FunFam" id="3.30.1360.40:FF:000002">
    <property type="entry name" value="DNA gyrase subunit A"/>
    <property type="match status" value="1"/>
</dbReference>
<evidence type="ECO:0000313" key="13">
    <source>
        <dbReference type="Proteomes" id="UP000482487"/>
    </source>
</evidence>
<evidence type="ECO:0000256" key="1">
    <source>
        <dbReference type="ARBA" id="ARBA00000185"/>
    </source>
</evidence>
<evidence type="ECO:0000256" key="5">
    <source>
        <dbReference type="ARBA" id="ARBA00023029"/>
    </source>
</evidence>
<reference evidence="12 13" key="1">
    <citation type="submission" date="2020-01" db="EMBL/GenBank/DDBJ databases">
        <title>Genome sequence of Desulfovibrio aerotolerans DSM 16695(T).</title>
        <authorList>
            <person name="Karnachuk O."/>
            <person name="Avakyan M."/>
            <person name="Mardanov A."/>
            <person name="Kadnikov V."/>
            <person name="Ravin N."/>
        </authorList>
    </citation>
    <scope>NUCLEOTIDE SEQUENCE [LARGE SCALE GENOMIC DNA]</scope>
    <source>
        <strain evidence="12 13">DSM 16695</strain>
    </source>
</reference>
<keyword evidence="3 9" id="KW-0547">Nucleotide-binding</keyword>
<comment type="function">
    <text evidence="9">A type II topoisomerase that negatively supercoils closed circular double-stranded (ds) DNA in an ATP-dependent manner to modulate DNA topology and maintain chromosomes in an underwound state. Negative supercoiling favors strand separation, and DNA replication, transcription, recombination and repair, all of which involve strand separation. Also able to catalyze the interconversion of other topological isomers of dsDNA rings, including catenanes and knotted rings. Type II topoisomerases break and join 2 DNA strands simultaneously in an ATP-dependent manner.</text>
</comment>
<evidence type="ECO:0000256" key="6">
    <source>
        <dbReference type="ARBA" id="ARBA00023125"/>
    </source>
</evidence>
<evidence type="ECO:0000256" key="10">
    <source>
        <dbReference type="PROSITE-ProRule" id="PRU01384"/>
    </source>
</evidence>
<feature type="domain" description="Topo IIA-type catalytic" evidence="11">
    <location>
        <begin position="32"/>
        <end position="496"/>
    </location>
</feature>
<dbReference type="SUPFAM" id="SSF56719">
    <property type="entry name" value="Type II DNA topoisomerase"/>
    <property type="match status" value="1"/>
</dbReference>
<evidence type="ECO:0000256" key="2">
    <source>
        <dbReference type="ARBA" id="ARBA00008263"/>
    </source>
</evidence>
<dbReference type="InterPro" id="IPR002205">
    <property type="entry name" value="Topo_IIA_dom_A"/>
</dbReference>
<comment type="subcellular location">
    <subcellularLocation>
        <location evidence="9">Cytoplasm</location>
    </subcellularLocation>
</comment>
<dbReference type="SMART" id="SM00434">
    <property type="entry name" value="TOP4c"/>
    <property type="match status" value="1"/>
</dbReference>
<dbReference type="GO" id="GO:0003677">
    <property type="term" value="F:DNA binding"/>
    <property type="evidence" value="ECO:0007669"/>
    <property type="project" value="UniProtKB-UniRule"/>
</dbReference>
<evidence type="ECO:0000256" key="4">
    <source>
        <dbReference type="ARBA" id="ARBA00022840"/>
    </source>
</evidence>
<dbReference type="EMBL" id="WVUD01000007">
    <property type="protein sequence ID" value="MYL82731.1"/>
    <property type="molecule type" value="Genomic_DNA"/>
</dbReference>
<dbReference type="PANTHER" id="PTHR43493">
    <property type="entry name" value="DNA GYRASE/TOPOISOMERASE SUBUNIT A"/>
    <property type="match status" value="1"/>
</dbReference>
<dbReference type="Gene3D" id="3.30.1360.40">
    <property type="match status" value="1"/>
</dbReference>
<protein>
    <recommendedName>
        <fullName evidence="9">DNA gyrase subunit A</fullName>
        <ecNumber evidence="9">5.6.2.2</ecNumber>
    </recommendedName>
</protein>
<keyword evidence="13" id="KW-1185">Reference proteome</keyword>
<dbReference type="NCBIfam" id="TIGR01063">
    <property type="entry name" value="gyrA"/>
    <property type="match status" value="1"/>
</dbReference>
<proteinExistence type="inferred from homology"/>
<dbReference type="FunFam" id="1.10.268.10:FF:000001">
    <property type="entry name" value="DNA gyrase subunit A"/>
    <property type="match status" value="1"/>
</dbReference>
<dbReference type="Pfam" id="PF03989">
    <property type="entry name" value="DNA_gyraseA_C"/>
    <property type="match status" value="6"/>
</dbReference>
<dbReference type="InterPro" id="IPR050220">
    <property type="entry name" value="Type_II_DNA_Topoisomerases"/>
</dbReference>
<keyword evidence="7 9" id="KW-0413">Isomerase</keyword>
<comment type="subunit">
    <text evidence="9">Heterotetramer, composed of two GyrA and two GyrB chains. In the heterotetramer, GyrA contains the active site tyrosine that forms a transient covalent intermediate with DNA, while GyrB binds cofactors and catalyzes ATP hydrolysis.</text>
</comment>
<dbReference type="Gene3D" id="2.120.10.90">
    <property type="entry name" value="DNA gyrase/topoisomerase IV, subunit A, C-terminal"/>
    <property type="match status" value="1"/>
</dbReference>
<dbReference type="HAMAP" id="MF_01897">
    <property type="entry name" value="GyrA"/>
    <property type="match status" value="1"/>
</dbReference>
<dbReference type="InterPro" id="IPR005743">
    <property type="entry name" value="GyrA"/>
</dbReference>
<dbReference type="InterPro" id="IPR013760">
    <property type="entry name" value="Topo_IIA-like_dom_sf"/>
</dbReference>
<comment type="catalytic activity">
    <reaction evidence="1 9 10">
        <text>ATP-dependent breakage, passage and rejoining of double-stranded DNA.</text>
        <dbReference type="EC" id="5.6.2.2"/>
    </reaction>
</comment>
<feature type="short sequence motif" description="GyrA-box" evidence="9">
    <location>
        <begin position="523"/>
        <end position="529"/>
    </location>
</feature>
<dbReference type="Pfam" id="PF00521">
    <property type="entry name" value="DNA_topoisoIV"/>
    <property type="match status" value="1"/>
</dbReference>
<sequence>MEHIVSDQIHIEEELKKSYLEYSLSVIIGRAIPDVRDGLKPVHRRILYAMHDLSNTFNRPYKKSARVVGDVIGKYHPHGDQSVYDALVRMAQDFSMRDAIVDGQGNFGSIDGDAAAAMRYTEVRMSRLAGEFLADIEKETVDFRPNYDNSLQEPAVLPTKVPNLLLNGSSGIAVGMATNIPPHNLGELCDGLLHLLDNPHCPVTDIIGLVKGPDFPTAASIYGGKGLIEAYTTGRGSIKIRGRTEVEERKKDYASVVIREIPYALNKSSLVEKIAALINDGRIEGVSDLRDESDRKGIRIVLDLKKGTIPDIVINALYKYTPLETSFGINMLVVAENRPALLNIKQMLEHFLTHRRDVIIRRTRFDLRKSEERAHILEGLRIALDNIDEVVAIIRASKNAVEARERLMERFELSERQSQAILDMRLQRLTNLERQKLIDEYNELIKLIEYLRSILENDEVLRGVIRDEITEIQTRYATPRKTEILEDLEGINILDLIPDEDVVITLSRRGYIKRTRIDNYQQQKRGGKGIAGVSTSADDFVQSFCATTNHQQLLLFTNLGRMFMLPVHQIPEGQRTAKGAHIANLLPMDKEEFVATALAIREFSEERYFLFVTRKGMVKRTCTDLYKNCRSTGIIAVGLKENDELLTVKEIDDETEVLLATQHGLSNRFHISGVRPTGRGAAGVKGIALKGNDRVAAGVVITHASRSEVLTISTNGYGKRTSIDHYPLRNRGGSGVINMRVTPKTGLVIGAVMVGEGDEMLLLTSANKIIRLSVAGISTVGRATQGVMLVRMDENDSVIGFDLVDPSDLERCTPSVE</sequence>
<dbReference type="FunFam" id="3.90.199.10:FF:000001">
    <property type="entry name" value="DNA gyrase subunit A"/>
    <property type="match status" value="1"/>
</dbReference>
<evidence type="ECO:0000256" key="3">
    <source>
        <dbReference type="ARBA" id="ARBA00022741"/>
    </source>
</evidence>
<evidence type="ECO:0000256" key="8">
    <source>
        <dbReference type="ARBA" id="ARBA00063644"/>
    </source>
</evidence>
<dbReference type="CDD" id="cd00187">
    <property type="entry name" value="TOP4c"/>
    <property type="match status" value="1"/>
</dbReference>
<dbReference type="PROSITE" id="PS52040">
    <property type="entry name" value="TOPO_IIA"/>
    <property type="match status" value="1"/>
</dbReference>